<dbReference type="GO" id="GO:0016829">
    <property type="term" value="F:lyase activity"/>
    <property type="evidence" value="ECO:0007669"/>
    <property type="project" value="UniProtKB-KW"/>
</dbReference>
<dbReference type="PANTHER" id="PTHR21235:SF2">
    <property type="entry name" value="IMIDAZOLE GLYCEROL PHOSPHATE SYNTHASE HISHF"/>
    <property type="match status" value="1"/>
</dbReference>
<dbReference type="PANTHER" id="PTHR21235">
    <property type="entry name" value="IMIDAZOLE GLYCEROL PHOSPHATE SYNTHASE SUBUNIT HISF/H IGP SYNTHASE SUBUNIT HISF/H"/>
    <property type="match status" value="1"/>
</dbReference>
<evidence type="ECO:0000256" key="12">
    <source>
        <dbReference type="RuleBase" id="RU003657"/>
    </source>
</evidence>
<dbReference type="Pfam" id="PF00977">
    <property type="entry name" value="His_biosynth"/>
    <property type="match status" value="1"/>
</dbReference>
<dbReference type="RefSeq" id="WP_081198263.1">
    <property type="nucleotide sequence ID" value="NZ_FOCZ01000013.1"/>
</dbReference>
<accession>A0A1V9F160</accession>
<dbReference type="SUPFAM" id="SSF51366">
    <property type="entry name" value="Ribulose-phoshate binding barrel"/>
    <property type="match status" value="1"/>
</dbReference>
<keyword evidence="8 11" id="KW-0456">Lyase</keyword>
<dbReference type="OrthoDB" id="9781903at2"/>
<dbReference type="InterPro" id="IPR013785">
    <property type="entry name" value="Aldolase_TIM"/>
</dbReference>
<organism evidence="13 14">
    <name type="scientific">Niastella yeongjuensis</name>
    <dbReference type="NCBI Taxonomy" id="354355"/>
    <lineage>
        <taxon>Bacteria</taxon>
        <taxon>Pseudomonadati</taxon>
        <taxon>Bacteroidota</taxon>
        <taxon>Chitinophagia</taxon>
        <taxon>Chitinophagales</taxon>
        <taxon>Chitinophagaceae</taxon>
        <taxon>Niastella</taxon>
    </lineage>
</organism>
<dbReference type="CDD" id="cd04731">
    <property type="entry name" value="HisF"/>
    <property type="match status" value="1"/>
</dbReference>
<evidence type="ECO:0000256" key="9">
    <source>
        <dbReference type="ARBA" id="ARBA00025475"/>
    </source>
</evidence>
<dbReference type="EMBL" id="LVXG01000009">
    <property type="protein sequence ID" value="OQP52081.1"/>
    <property type="molecule type" value="Genomic_DNA"/>
</dbReference>
<evidence type="ECO:0000313" key="13">
    <source>
        <dbReference type="EMBL" id="OQP52081.1"/>
    </source>
</evidence>
<keyword evidence="5 11" id="KW-0963">Cytoplasm</keyword>
<dbReference type="Proteomes" id="UP000192610">
    <property type="component" value="Unassembled WGS sequence"/>
</dbReference>
<dbReference type="GO" id="GO:0000105">
    <property type="term" value="P:L-histidine biosynthetic process"/>
    <property type="evidence" value="ECO:0007669"/>
    <property type="project" value="UniProtKB-UniRule"/>
</dbReference>
<dbReference type="AlphaFoldDB" id="A0A1V9F160"/>
<comment type="catalytic activity">
    <reaction evidence="10 11">
        <text>5-[(5-phospho-1-deoxy-D-ribulos-1-ylimino)methylamino]-1-(5-phospho-beta-D-ribosyl)imidazole-4-carboxamide + L-glutamine = D-erythro-1-(imidazol-4-yl)glycerol 3-phosphate + 5-amino-1-(5-phospho-beta-D-ribosyl)imidazole-4-carboxamide + L-glutamate + H(+)</text>
        <dbReference type="Rhea" id="RHEA:24793"/>
        <dbReference type="ChEBI" id="CHEBI:15378"/>
        <dbReference type="ChEBI" id="CHEBI:29985"/>
        <dbReference type="ChEBI" id="CHEBI:58278"/>
        <dbReference type="ChEBI" id="CHEBI:58359"/>
        <dbReference type="ChEBI" id="CHEBI:58475"/>
        <dbReference type="ChEBI" id="CHEBI:58525"/>
        <dbReference type="EC" id="4.3.2.10"/>
    </reaction>
</comment>
<keyword evidence="6 11" id="KW-0028">Amino-acid biosynthesis</keyword>
<feature type="active site" evidence="11">
    <location>
        <position position="130"/>
    </location>
</feature>
<reference evidence="14" key="1">
    <citation type="submission" date="2016-04" db="EMBL/GenBank/DDBJ databases">
        <authorList>
            <person name="Chen L."/>
            <person name="Zhuang W."/>
            <person name="Wang G."/>
        </authorList>
    </citation>
    <scope>NUCLEOTIDE SEQUENCE [LARGE SCALE GENOMIC DNA]</scope>
    <source>
        <strain evidence="14">17621</strain>
    </source>
</reference>
<dbReference type="HAMAP" id="MF_01013">
    <property type="entry name" value="HisF"/>
    <property type="match status" value="1"/>
</dbReference>
<evidence type="ECO:0000256" key="4">
    <source>
        <dbReference type="ARBA" id="ARBA00011152"/>
    </source>
</evidence>
<proteinExistence type="inferred from homology"/>
<dbReference type="NCBIfam" id="TIGR00735">
    <property type="entry name" value="hisF"/>
    <property type="match status" value="1"/>
</dbReference>
<dbReference type="InterPro" id="IPR011060">
    <property type="entry name" value="RibuloseP-bd_barrel"/>
</dbReference>
<evidence type="ECO:0000256" key="11">
    <source>
        <dbReference type="HAMAP-Rule" id="MF_01013"/>
    </source>
</evidence>
<evidence type="ECO:0000256" key="2">
    <source>
        <dbReference type="ARBA" id="ARBA00005091"/>
    </source>
</evidence>
<dbReference type="FunFam" id="3.20.20.70:FF:000006">
    <property type="entry name" value="Imidazole glycerol phosphate synthase subunit HisF"/>
    <property type="match status" value="1"/>
</dbReference>
<comment type="similarity">
    <text evidence="3 11 12">Belongs to the HisA/HisF family.</text>
</comment>
<dbReference type="InterPro" id="IPR050064">
    <property type="entry name" value="IGPS_HisA/HisF"/>
</dbReference>
<comment type="function">
    <text evidence="9 11">IGPS catalyzes the conversion of PRFAR and glutamine to IGP, AICAR and glutamate. The HisF subunit catalyzes the cyclization activity that produces IGP and AICAR from PRFAR using the ammonia provided by the HisH subunit.</text>
</comment>
<evidence type="ECO:0000256" key="10">
    <source>
        <dbReference type="ARBA" id="ARBA00047838"/>
    </source>
</evidence>
<gene>
    <name evidence="11" type="primary">hisF</name>
    <name evidence="13" type="ORF">A4H97_26065</name>
</gene>
<dbReference type="InterPro" id="IPR004651">
    <property type="entry name" value="HisF"/>
</dbReference>
<dbReference type="UniPathway" id="UPA00031">
    <property type="reaction ID" value="UER00010"/>
</dbReference>
<dbReference type="STRING" id="354355.SAMN05660816_05559"/>
<protein>
    <recommendedName>
        <fullName evidence="11">Imidazole glycerol phosphate synthase subunit HisF</fullName>
        <ecNumber evidence="11">4.3.2.10</ecNumber>
    </recommendedName>
    <alternativeName>
        <fullName evidence="11">IGP synthase cyclase subunit</fullName>
    </alternativeName>
    <alternativeName>
        <fullName evidence="11">IGP synthase subunit HisF</fullName>
    </alternativeName>
    <alternativeName>
        <fullName evidence="11">ImGP synthase subunit HisF</fullName>
        <shortName evidence="11">IGPS subunit HisF</shortName>
    </alternativeName>
</protein>
<name>A0A1V9F160_9BACT</name>
<comment type="subunit">
    <text evidence="4 11">Heterodimer of HisH and HisF.</text>
</comment>
<dbReference type="GO" id="GO:0005737">
    <property type="term" value="C:cytoplasm"/>
    <property type="evidence" value="ECO:0007669"/>
    <property type="project" value="UniProtKB-SubCell"/>
</dbReference>
<evidence type="ECO:0000256" key="5">
    <source>
        <dbReference type="ARBA" id="ARBA00022490"/>
    </source>
</evidence>
<evidence type="ECO:0000256" key="8">
    <source>
        <dbReference type="ARBA" id="ARBA00023239"/>
    </source>
</evidence>
<evidence type="ECO:0000256" key="6">
    <source>
        <dbReference type="ARBA" id="ARBA00022605"/>
    </source>
</evidence>
<feature type="active site" evidence="11">
    <location>
        <position position="11"/>
    </location>
</feature>
<comment type="caution">
    <text evidence="13">The sequence shown here is derived from an EMBL/GenBank/DDBJ whole genome shotgun (WGS) entry which is preliminary data.</text>
</comment>
<dbReference type="GO" id="GO:0000107">
    <property type="term" value="F:imidazoleglycerol-phosphate synthase activity"/>
    <property type="evidence" value="ECO:0007669"/>
    <property type="project" value="UniProtKB-UniRule"/>
</dbReference>
<comment type="subcellular location">
    <subcellularLocation>
        <location evidence="1 11">Cytoplasm</location>
    </subcellularLocation>
</comment>
<dbReference type="Gene3D" id="3.20.20.70">
    <property type="entry name" value="Aldolase class I"/>
    <property type="match status" value="1"/>
</dbReference>
<evidence type="ECO:0000256" key="1">
    <source>
        <dbReference type="ARBA" id="ARBA00004496"/>
    </source>
</evidence>
<keyword evidence="7 11" id="KW-0368">Histidine biosynthesis</keyword>
<comment type="pathway">
    <text evidence="2 11">Amino-acid biosynthesis; L-histidine biosynthesis; L-histidine from 5-phospho-alpha-D-ribose 1-diphosphate: step 5/9.</text>
</comment>
<keyword evidence="14" id="KW-1185">Reference proteome</keyword>
<sequence length="253" mass="27527">MLCKRIIPCLDIKDGRTVKGTNFVNLRDAGDPVELGALYAQQGADELVFLDITATVEKRKTLRELVNRIAHHINIPFTVGGGISSVDDVSALLQNGADKISVNTAAFKNPQLIQELSKEFGSQCVVLAIDTRKEEDGEWYVYLNGGRTKTEARCFDWAKQAVDLGAGEILLTSMNHDGTKQGFALDITRQLATQLPVPVIASGGGGTMEHFVDVFEQSQADAALAASIFHFKEIAIPDLKGYLQGKNIDIRPV</sequence>
<dbReference type="InterPro" id="IPR006062">
    <property type="entry name" value="His_biosynth"/>
</dbReference>
<dbReference type="EC" id="4.3.2.10" evidence="11"/>
<evidence type="ECO:0000256" key="7">
    <source>
        <dbReference type="ARBA" id="ARBA00023102"/>
    </source>
</evidence>
<evidence type="ECO:0000256" key="3">
    <source>
        <dbReference type="ARBA" id="ARBA00009667"/>
    </source>
</evidence>
<evidence type="ECO:0000313" key="14">
    <source>
        <dbReference type="Proteomes" id="UP000192610"/>
    </source>
</evidence>